<proteinExistence type="predicted"/>
<feature type="compositionally biased region" description="Basic and acidic residues" evidence="1">
    <location>
        <begin position="11"/>
        <end position="32"/>
    </location>
</feature>
<reference evidence="2" key="1">
    <citation type="journal article" date="2014" name="Front. Microbiol.">
        <title>High frequency of phylogenetically diverse reductive dehalogenase-homologous genes in deep subseafloor sedimentary metagenomes.</title>
        <authorList>
            <person name="Kawai M."/>
            <person name="Futagami T."/>
            <person name="Toyoda A."/>
            <person name="Takaki Y."/>
            <person name="Nishi S."/>
            <person name="Hori S."/>
            <person name="Arai W."/>
            <person name="Tsubouchi T."/>
            <person name="Morono Y."/>
            <person name="Uchiyama I."/>
            <person name="Ito T."/>
            <person name="Fujiyama A."/>
            <person name="Inagaki F."/>
            <person name="Takami H."/>
        </authorList>
    </citation>
    <scope>NUCLEOTIDE SEQUENCE</scope>
    <source>
        <strain evidence="2">Expedition CK06-06</strain>
    </source>
</reference>
<sequence>MARLSSSSLNKLEKQDNHNHHNSDGYNAKEGDLNGGHIRSATRYVRERC</sequence>
<gene>
    <name evidence="2" type="ORF">S01H4_55537</name>
</gene>
<feature type="region of interest" description="Disordered" evidence="1">
    <location>
        <begin position="1"/>
        <end position="49"/>
    </location>
</feature>
<protein>
    <submittedName>
        <fullName evidence="2">Uncharacterized protein</fullName>
    </submittedName>
</protein>
<feature type="non-terminal residue" evidence="2">
    <location>
        <position position="49"/>
    </location>
</feature>
<feature type="compositionally biased region" description="Polar residues" evidence="1">
    <location>
        <begin position="1"/>
        <end position="10"/>
    </location>
</feature>
<dbReference type="EMBL" id="BART01032061">
    <property type="protein sequence ID" value="GAH07073.1"/>
    <property type="molecule type" value="Genomic_DNA"/>
</dbReference>
<name>X1EEH0_9ZZZZ</name>
<organism evidence="2">
    <name type="scientific">marine sediment metagenome</name>
    <dbReference type="NCBI Taxonomy" id="412755"/>
    <lineage>
        <taxon>unclassified sequences</taxon>
        <taxon>metagenomes</taxon>
        <taxon>ecological metagenomes</taxon>
    </lineage>
</organism>
<comment type="caution">
    <text evidence="2">The sequence shown here is derived from an EMBL/GenBank/DDBJ whole genome shotgun (WGS) entry which is preliminary data.</text>
</comment>
<evidence type="ECO:0000256" key="1">
    <source>
        <dbReference type="SAM" id="MobiDB-lite"/>
    </source>
</evidence>
<dbReference type="AlphaFoldDB" id="X1EEH0"/>
<evidence type="ECO:0000313" key="2">
    <source>
        <dbReference type="EMBL" id="GAH07073.1"/>
    </source>
</evidence>
<accession>X1EEH0</accession>